<protein>
    <submittedName>
        <fullName evidence="1">Uncharacterized protein</fullName>
    </submittedName>
</protein>
<reference evidence="2" key="2">
    <citation type="submission" date="2010-03" db="EMBL/GenBank/DDBJ databases">
        <title>The genome sequence of Coccidioides posadasii strain Silveira.</title>
        <authorList>
            <consortium name="The Broad Institute Genome Sequencing Center for Infectious Disease"/>
            <person name="Neafsey D."/>
            <person name="Orbach M."/>
            <person name="Henn M.R."/>
            <person name="Cole G.T."/>
            <person name="Galgiani J."/>
            <person name="Gardner M.J."/>
            <person name="Kirkland T.N."/>
            <person name="Taylor J.W."/>
            <person name="Young S.K."/>
            <person name="Zeng Q."/>
            <person name="Koehrsen M."/>
            <person name="Alvarado L."/>
            <person name="Berlin A."/>
            <person name="Borenstein D."/>
            <person name="Chapman S.B."/>
            <person name="Chen Z."/>
            <person name="Engels R."/>
            <person name="Freedman E."/>
            <person name="Gellesch M."/>
            <person name="Goldberg J."/>
            <person name="Griggs A."/>
            <person name="Gujja S."/>
            <person name="Heilman E."/>
            <person name="Heiman D."/>
            <person name="Howarth C."/>
            <person name="Jen D."/>
            <person name="Larson L."/>
            <person name="Mehta T."/>
            <person name="Neiman D."/>
            <person name="Park D."/>
            <person name="Pearson M."/>
            <person name="Richards J."/>
            <person name="Roberts A."/>
            <person name="Saif S."/>
            <person name="Shea T."/>
            <person name="Shenoy N."/>
            <person name="Sisk P."/>
            <person name="Stolte C."/>
            <person name="Sykes S."/>
            <person name="Walk T."/>
            <person name="White J."/>
            <person name="Yandava C."/>
            <person name="Haas B."/>
            <person name="Nusbaum C."/>
            <person name="Birren B."/>
        </authorList>
    </citation>
    <scope>NUCLEOTIDE SEQUENCE [LARGE SCALE GENOMIC DNA]</scope>
    <source>
        <strain evidence="2">RMSCC 757 / Silveira</strain>
    </source>
</reference>
<accession>E9D592</accession>
<keyword evidence="2" id="KW-1185">Reference proteome</keyword>
<name>E9D592_COCPS</name>
<reference evidence="2" key="1">
    <citation type="journal article" date="2010" name="Genome Res.">
        <title>Population genomic sequencing of Coccidioides fungi reveals recent hybridization and transposon control.</title>
        <authorList>
            <person name="Neafsey D.E."/>
            <person name="Barker B.M."/>
            <person name="Sharpton T.J."/>
            <person name="Stajich J.E."/>
            <person name="Park D.J."/>
            <person name="Whiston E."/>
            <person name="Hung C.-Y."/>
            <person name="McMahan C."/>
            <person name="White J."/>
            <person name="Sykes S."/>
            <person name="Heiman D."/>
            <person name="Young S."/>
            <person name="Zeng Q."/>
            <person name="Abouelleil A."/>
            <person name="Aftuck L."/>
            <person name="Bessette D."/>
            <person name="Brown A."/>
            <person name="FitzGerald M."/>
            <person name="Lui A."/>
            <person name="Macdonald J.P."/>
            <person name="Priest M."/>
            <person name="Orbach M.J."/>
            <person name="Galgiani J.N."/>
            <person name="Kirkland T.N."/>
            <person name="Cole G.T."/>
            <person name="Birren B.W."/>
            <person name="Henn M.R."/>
            <person name="Taylor J.W."/>
            <person name="Rounsley S.D."/>
        </authorList>
    </citation>
    <scope>NUCLEOTIDE SEQUENCE [LARGE SCALE GENOMIC DNA]</scope>
    <source>
        <strain evidence="2">RMSCC 757 / Silveira</strain>
    </source>
</reference>
<sequence>MASLRHVPVPNSAPCQLSSSPFIGSLSSTKQRNPFPCPVSAYRSLSVDTMGGMGLSGTKKLHHQLQASLGGRKFFKFVPPAACLSAVSIWRRATEFSMRLGHIGQPPCATSSSRLSQPLSRERAPFLLCLHRDLFSLAAPPISSQFCAPPDFLGDSSH</sequence>
<proteinExistence type="predicted"/>
<dbReference type="EMBL" id="GL636492">
    <property type="protein sequence ID" value="EFW18086.1"/>
    <property type="molecule type" value="Genomic_DNA"/>
</dbReference>
<dbReference type="VEuPathDB" id="FungiDB:CPSG_04772"/>
<gene>
    <name evidence="1" type="ORF">CPSG_04772</name>
</gene>
<evidence type="ECO:0000313" key="2">
    <source>
        <dbReference type="Proteomes" id="UP000002497"/>
    </source>
</evidence>
<dbReference type="HOGENOM" id="CLU_1669241_0_0_1"/>
<evidence type="ECO:0000313" key="1">
    <source>
        <dbReference type="EMBL" id="EFW18086.1"/>
    </source>
</evidence>
<dbReference type="Proteomes" id="UP000002497">
    <property type="component" value="Unassembled WGS sequence"/>
</dbReference>
<dbReference type="AlphaFoldDB" id="E9D592"/>
<organism evidence="2">
    <name type="scientific">Coccidioides posadasii (strain RMSCC 757 / Silveira)</name>
    <name type="common">Valley fever fungus</name>
    <dbReference type="NCBI Taxonomy" id="443226"/>
    <lineage>
        <taxon>Eukaryota</taxon>
        <taxon>Fungi</taxon>
        <taxon>Dikarya</taxon>
        <taxon>Ascomycota</taxon>
        <taxon>Pezizomycotina</taxon>
        <taxon>Eurotiomycetes</taxon>
        <taxon>Eurotiomycetidae</taxon>
        <taxon>Onygenales</taxon>
        <taxon>Onygenaceae</taxon>
        <taxon>Coccidioides</taxon>
    </lineage>
</organism>